<comment type="similarity">
    <text evidence="1">Belongs to the polydnaviridae EGF-like motif protein family.</text>
</comment>
<dbReference type="Gene3D" id="2.10.25.10">
    <property type="entry name" value="Laminin"/>
    <property type="match status" value="1"/>
</dbReference>
<dbReference type="InterPro" id="IPR002919">
    <property type="entry name" value="TIL_dom"/>
</dbReference>
<dbReference type="EMBL" id="KX223740">
    <property type="protein sequence ID" value="AOH69149.1"/>
    <property type="molecule type" value="Genomic_DNA"/>
</dbReference>
<organism evidence="3">
    <name type="scientific">Microplitis mediator bracovirus</name>
    <dbReference type="NCBI Taxonomy" id="1836595"/>
    <lineage>
        <taxon>Viruses</taxon>
        <taxon>Viruses incertae sedis</taxon>
        <taxon>Polydnaviriformidae</taxon>
        <taxon>Bracoviriform</taxon>
    </lineage>
</organism>
<reference evidence="3" key="1">
    <citation type="journal article" date="2016" name="PLoS ONE">
        <title>Analysis of Genetic Variation across the Encapsidated Genome of Microplitis demolitor Bracovirus in Parasitoid Wasps.</title>
        <authorList>
            <person name="Burke G.R."/>
        </authorList>
    </citation>
    <scope>NUCLEOTIDE SEQUENCE</scope>
    <source>
        <strain evidence="3">UGA</strain>
    </source>
</reference>
<gene>
    <name evidence="3" type="ORF">A6F54_80</name>
</gene>
<dbReference type="InterPro" id="IPR036084">
    <property type="entry name" value="Ser_inhib-like_sf"/>
</dbReference>
<name>A0A1D5APK1_9VIRU</name>
<evidence type="ECO:0000313" key="3">
    <source>
        <dbReference type="EMBL" id="AOH69149.1"/>
    </source>
</evidence>
<dbReference type="SUPFAM" id="SSF57567">
    <property type="entry name" value="Serine protease inhibitors"/>
    <property type="match status" value="1"/>
</dbReference>
<dbReference type="Pfam" id="PF01826">
    <property type="entry name" value="TIL"/>
    <property type="match status" value="1"/>
</dbReference>
<protein>
    <recommendedName>
        <fullName evidence="2">TIL domain-containing protein</fullName>
    </recommendedName>
</protein>
<accession>A0A1D5APK1</accession>
<evidence type="ECO:0000259" key="2">
    <source>
        <dbReference type="Pfam" id="PF01826"/>
    </source>
</evidence>
<feature type="domain" description="TIL" evidence="2">
    <location>
        <begin position="35"/>
        <end position="87"/>
    </location>
</feature>
<sequence length="113" mass="12988">MTSVKFALILFVACIAFIGIETSPINGDSWKLGFCDENEVYDSMRRGCEEHCDDRNPTFCSKFTTVCWCKKGYIRDDSDTCIKVEDCPNVSADLEFSETIIDTFYVSYEWKLD</sequence>
<dbReference type="CDD" id="cd19941">
    <property type="entry name" value="TIL"/>
    <property type="match status" value="1"/>
</dbReference>
<evidence type="ECO:0000256" key="1">
    <source>
        <dbReference type="ARBA" id="ARBA00008074"/>
    </source>
</evidence>
<proteinExistence type="inferred from homology"/>